<gene>
    <name evidence="3" type="ORF">IAD36_06735</name>
</gene>
<feature type="non-terminal residue" evidence="3">
    <location>
        <position position="1"/>
    </location>
</feature>
<reference evidence="3" key="2">
    <citation type="journal article" date="2021" name="PeerJ">
        <title>Extensive microbial diversity within the chicken gut microbiome revealed by metagenomics and culture.</title>
        <authorList>
            <person name="Gilroy R."/>
            <person name="Ravi A."/>
            <person name="Getino M."/>
            <person name="Pursley I."/>
            <person name="Horton D.L."/>
            <person name="Alikhan N.F."/>
            <person name="Baker D."/>
            <person name="Gharbi K."/>
            <person name="Hall N."/>
            <person name="Watson M."/>
            <person name="Adriaenssens E.M."/>
            <person name="Foster-Nyarko E."/>
            <person name="Jarju S."/>
            <person name="Secka A."/>
            <person name="Antonio M."/>
            <person name="Oren A."/>
            <person name="Chaudhuri R.R."/>
            <person name="La Ragione R."/>
            <person name="Hildebrand F."/>
            <person name="Pallen M.J."/>
        </authorList>
    </citation>
    <scope>NUCLEOTIDE SEQUENCE</scope>
    <source>
        <strain evidence="3">ChiGjej3B3-7149</strain>
    </source>
</reference>
<feature type="region of interest" description="Disordered" evidence="1">
    <location>
        <begin position="210"/>
        <end position="235"/>
    </location>
</feature>
<reference evidence="3" key="1">
    <citation type="submission" date="2020-10" db="EMBL/GenBank/DDBJ databases">
        <authorList>
            <person name="Gilroy R."/>
        </authorList>
    </citation>
    <scope>NUCLEOTIDE SEQUENCE</scope>
    <source>
        <strain evidence="3">ChiGjej3B3-7149</strain>
    </source>
</reference>
<dbReference type="InterPro" id="IPR051928">
    <property type="entry name" value="NorD/CobT"/>
</dbReference>
<dbReference type="EMBL" id="DVHH01000161">
    <property type="protein sequence ID" value="HIR55267.1"/>
    <property type="molecule type" value="Genomic_DNA"/>
</dbReference>
<organism evidence="3 4">
    <name type="scientific">Candidatus Scatomorpha intestinigallinarum</name>
    <dbReference type="NCBI Taxonomy" id="2840923"/>
    <lineage>
        <taxon>Bacteria</taxon>
        <taxon>Bacillati</taxon>
        <taxon>Bacillota</taxon>
        <taxon>Clostridia</taxon>
        <taxon>Eubacteriales</taxon>
        <taxon>Candidatus Scatomorpha</taxon>
    </lineage>
</organism>
<feature type="compositionally biased region" description="Basic and acidic residues" evidence="1">
    <location>
        <begin position="220"/>
        <end position="235"/>
    </location>
</feature>
<evidence type="ECO:0000313" key="4">
    <source>
        <dbReference type="Proteomes" id="UP000824238"/>
    </source>
</evidence>
<feature type="domain" description="Cobalamin biosynthesis protein CobT VWA" evidence="2">
    <location>
        <begin position="365"/>
        <end position="421"/>
    </location>
</feature>
<dbReference type="SUPFAM" id="SSF53300">
    <property type="entry name" value="vWA-like"/>
    <property type="match status" value="1"/>
</dbReference>
<evidence type="ECO:0000313" key="3">
    <source>
        <dbReference type="EMBL" id="HIR55267.1"/>
    </source>
</evidence>
<dbReference type="InterPro" id="IPR025861">
    <property type="entry name" value="CobT_VWA_dom"/>
</dbReference>
<dbReference type="InterPro" id="IPR036465">
    <property type="entry name" value="vWFA_dom_sf"/>
</dbReference>
<dbReference type="PANTHER" id="PTHR41248:SF1">
    <property type="entry name" value="NORD PROTEIN"/>
    <property type="match status" value="1"/>
</dbReference>
<sequence>GSLTDMLSEREAEREERRANNQIWTAARDYSLHSEYHAYNGDGTADVYMNSIIGAAYQCCDFGKLKELFQSFTRTAKGPEYEELVWIALENYAYERSKAERPALPGLRRQYARELVDGAARQERDMEETERLKLGHYRRALGEGMALTEREKKMLDALELPPELTEAEVVERLRDFFSVYYSFVPTVTARGSRSWLRHIRLGRRRNTLGATVRSEDDEESSKGDKRVRGRMSGERTEPEMREYLEEFFGPSMYGTGDLHRIEERLCTGNHWDCMLHFTRGGVTAGKLKNREALVQRSAARRQAEANRKYYMDDVIRNRLTIARLAEKIRNCILVHLDDAMIKSRAGQLDARSVWRAVYLGDGRIFQKHERTTDTELSVDVLLDASASQLQRQESVAAQAYILAESLTRCGVPVRVFSFCSVGACTVVRIYRDYGEEKRNDAVFDYSAAGFNRDGLGLRAANYMLSDTPYEHRLLITLSDCSPNDVKKINPPGGRSAEYQGKAGVEDSAMEVEKLRRMGVRVMCVFTGEESELPNARRIYGRELVRIRHISQFADAVGAVIVQLIGSM</sequence>
<protein>
    <recommendedName>
        <fullName evidence="2">Cobalamin biosynthesis protein CobT VWA domain-containing protein</fullName>
    </recommendedName>
</protein>
<evidence type="ECO:0000259" key="2">
    <source>
        <dbReference type="Pfam" id="PF11775"/>
    </source>
</evidence>
<dbReference type="Proteomes" id="UP000824238">
    <property type="component" value="Unassembled WGS sequence"/>
</dbReference>
<dbReference type="AlphaFoldDB" id="A0A9D1IZC9"/>
<evidence type="ECO:0000256" key="1">
    <source>
        <dbReference type="SAM" id="MobiDB-lite"/>
    </source>
</evidence>
<dbReference type="PANTHER" id="PTHR41248">
    <property type="entry name" value="NORD PROTEIN"/>
    <property type="match status" value="1"/>
</dbReference>
<accession>A0A9D1IZC9</accession>
<proteinExistence type="predicted"/>
<name>A0A9D1IZC9_9FIRM</name>
<comment type="caution">
    <text evidence="3">The sequence shown here is derived from an EMBL/GenBank/DDBJ whole genome shotgun (WGS) entry which is preliminary data.</text>
</comment>
<dbReference type="Pfam" id="PF11775">
    <property type="entry name" value="CobT_C"/>
    <property type="match status" value="1"/>
</dbReference>